<reference evidence="2" key="1">
    <citation type="submission" date="2024-03" db="EMBL/GenBank/DDBJ databases">
        <title>Human intestinal bacterial collection.</title>
        <authorList>
            <person name="Pauvert C."/>
            <person name="Hitch T.C.A."/>
            <person name="Clavel T."/>
        </authorList>
    </citation>
    <scope>NUCLEOTIDE SEQUENCE [LARGE SCALE GENOMIC DNA]</scope>
    <source>
        <strain evidence="2">CLA-AA-H89B</strain>
    </source>
</reference>
<dbReference type="InterPro" id="IPR007809">
    <property type="entry name" value="FlgN-like"/>
</dbReference>
<accession>A0ABV1H536</accession>
<dbReference type="InterPro" id="IPR036679">
    <property type="entry name" value="FlgN-like_sf"/>
</dbReference>
<keyword evidence="2" id="KW-0282">Flagellum</keyword>
<organism evidence="2 3">
    <name type="scientific">Lachnospira intestinalis</name>
    <dbReference type="NCBI Taxonomy" id="3133158"/>
    <lineage>
        <taxon>Bacteria</taxon>
        <taxon>Bacillati</taxon>
        <taxon>Bacillota</taxon>
        <taxon>Clostridia</taxon>
        <taxon>Lachnospirales</taxon>
        <taxon>Lachnospiraceae</taxon>
        <taxon>Lachnospira</taxon>
    </lineage>
</organism>
<evidence type="ECO:0000256" key="1">
    <source>
        <dbReference type="ARBA" id="ARBA00022795"/>
    </source>
</evidence>
<keyword evidence="1" id="KW-1005">Bacterial flagellum biogenesis</keyword>
<evidence type="ECO:0000313" key="2">
    <source>
        <dbReference type="EMBL" id="MEQ2554426.1"/>
    </source>
</evidence>
<keyword evidence="2" id="KW-0966">Cell projection</keyword>
<proteinExistence type="predicted"/>
<dbReference type="Proteomes" id="UP001546774">
    <property type="component" value="Unassembled WGS sequence"/>
</dbReference>
<dbReference type="SUPFAM" id="SSF140566">
    <property type="entry name" value="FlgN-like"/>
    <property type="match status" value="1"/>
</dbReference>
<evidence type="ECO:0000313" key="3">
    <source>
        <dbReference type="Proteomes" id="UP001546774"/>
    </source>
</evidence>
<protein>
    <submittedName>
        <fullName evidence="2">Flagellar export chaperone FlgN</fullName>
    </submittedName>
</protein>
<keyword evidence="3" id="KW-1185">Reference proteome</keyword>
<keyword evidence="2" id="KW-0969">Cilium</keyword>
<gene>
    <name evidence="2" type="primary">flgN</name>
    <name evidence="2" type="ORF">WMO37_05255</name>
</gene>
<name>A0ABV1H536_9FIRM</name>
<sequence length="159" mass="18655">MDTENYLQIMIDSLVQKEELLKQIVDYNEKQQTIITAAEFDDQAFEQNLSDKGELVEKILKLDEGFNSVFNRVKDEVQHNKAKFKQPLQRLKELVSAVTDLGVRIQAQELRNKQLVEKRFAQMRKELSNAKRTTSKANAYYKNANKLNNYESHFLDQKK</sequence>
<dbReference type="EMBL" id="JBBMFS010000003">
    <property type="protein sequence ID" value="MEQ2554426.1"/>
    <property type="molecule type" value="Genomic_DNA"/>
</dbReference>
<comment type="caution">
    <text evidence="2">The sequence shown here is derived from an EMBL/GenBank/DDBJ whole genome shotgun (WGS) entry which is preliminary data.</text>
</comment>
<dbReference type="Pfam" id="PF05130">
    <property type="entry name" value="FlgN"/>
    <property type="match status" value="1"/>
</dbReference>